<organism evidence="1 2">
    <name type="scientific">Artomyces pyxidatus</name>
    <dbReference type="NCBI Taxonomy" id="48021"/>
    <lineage>
        <taxon>Eukaryota</taxon>
        <taxon>Fungi</taxon>
        <taxon>Dikarya</taxon>
        <taxon>Basidiomycota</taxon>
        <taxon>Agaricomycotina</taxon>
        <taxon>Agaricomycetes</taxon>
        <taxon>Russulales</taxon>
        <taxon>Auriscalpiaceae</taxon>
        <taxon>Artomyces</taxon>
    </lineage>
</organism>
<protein>
    <submittedName>
        <fullName evidence="1">Uncharacterized protein</fullName>
    </submittedName>
</protein>
<evidence type="ECO:0000313" key="2">
    <source>
        <dbReference type="Proteomes" id="UP000814140"/>
    </source>
</evidence>
<sequence>MSIYTPVFPSAPIPAHPPPLSASSSGTSTAPGPSAYSSRLSHLHLSIASVPYELCPPSPSSDIDQETVAELRKQIRNAVVVAHHDPTSGKWGHVSTLVKLGCTRGRYEGVGRQRALVAPADDAQYLLAETDQEWLDWEAKREKHRLEHPVPLLKAAPTALKSETVVEKVKKWQATVPAVPVSQPQSQAEIPVAGATKRPSPLGFPVVKRSNSTAGAARKGEPAAPPGLISRYFRNVQDPNIPEEPQPPVEVQPMSLSPDDLKSNGARRIDDVSDEAFLPPSFPSQLYTSTPPPIAPAAKRKISPIPRAPSNHFLLSPVSSPPPFPRTQAAPPKRLAEEPDGTALKRRRIASPATTPPDSSTPAENTKLTSSGSGLGNAKGLPVPNTPERGAPHKDLKELLASSRRSRPRPRPPSRKSSSVASSAPDPKGKGKAVDRPSTPPQASPAKTYFSSPASGSSGSEVLRARSPVSPLFPLDFTHGGDVFAPQGASTQPGGGGVFGAMGYNSQFDVEGNVDRVNELLDGDVNFGAWLRDTPMVDDEDQDQKMVQDGLELEY</sequence>
<proteinExistence type="predicted"/>
<dbReference type="Proteomes" id="UP000814140">
    <property type="component" value="Unassembled WGS sequence"/>
</dbReference>
<keyword evidence="2" id="KW-1185">Reference proteome</keyword>
<evidence type="ECO:0000313" key="1">
    <source>
        <dbReference type="EMBL" id="KAI0062145.1"/>
    </source>
</evidence>
<dbReference type="EMBL" id="MU277209">
    <property type="protein sequence ID" value="KAI0062145.1"/>
    <property type="molecule type" value="Genomic_DNA"/>
</dbReference>
<name>A0ACB8T222_9AGAM</name>
<comment type="caution">
    <text evidence="1">The sequence shown here is derived from an EMBL/GenBank/DDBJ whole genome shotgun (WGS) entry which is preliminary data.</text>
</comment>
<gene>
    <name evidence="1" type="ORF">BV25DRAFT_1991784</name>
</gene>
<reference evidence="1" key="2">
    <citation type="journal article" date="2022" name="New Phytol.">
        <title>Evolutionary transition to the ectomycorrhizal habit in the genomes of a hyperdiverse lineage of mushroom-forming fungi.</title>
        <authorList>
            <person name="Looney B."/>
            <person name="Miyauchi S."/>
            <person name="Morin E."/>
            <person name="Drula E."/>
            <person name="Courty P.E."/>
            <person name="Kohler A."/>
            <person name="Kuo A."/>
            <person name="LaButti K."/>
            <person name="Pangilinan J."/>
            <person name="Lipzen A."/>
            <person name="Riley R."/>
            <person name="Andreopoulos W."/>
            <person name="He G."/>
            <person name="Johnson J."/>
            <person name="Nolan M."/>
            <person name="Tritt A."/>
            <person name="Barry K.W."/>
            <person name="Grigoriev I.V."/>
            <person name="Nagy L.G."/>
            <person name="Hibbett D."/>
            <person name="Henrissat B."/>
            <person name="Matheny P.B."/>
            <person name="Labbe J."/>
            <person name="Martin F.M."/>
        </authorList>
    </citation>
    <scope>NUCLEOTIDE SEQUENCE</scope>
    <source>
        <strain evidence="1">HHB10654</strain>
    </source>
</reference>
<accession>A0ACB8T222</accession>
<reference evidence="1" key="1">
    <citation type="submission" date="2021-03" db="EMBL/GenBank/DDBJ databases">
        <authorList>
            <consortium name="DOE Joint Genome Institute"/>
            <person name="Ahrendt S."/>
            <person name="Looney B.P."/>
            <person name="Miyauchi S."/>
            <person name="Morin E."/>
            <person name="Drula E."/>
            <person name="Courty P.E."/>
            <person name="Chicoki N."/>
            <person name="Fauchery L."/>
            <person name="Kohler A."/>
            <person name="Kuo A."/>
            <person name="Labutti K."/>
            <person name="Pangilinan J."/>
            <person name="Lipzen A."/>
            <person name="Riley R."/>
            <person name="Andreopoulos W."/>
            <person name="He G."/>
            <person name="Johnson J."/>
            <person name="Barry K.W."/>
            <person name="Grigoriev I.V."/>
            <person name="Nagy L."/>
            <person name="Hibbett D."/>
            <person name="Henrissat B."/>
            <person name="Matheny P.B."/>
            <person name="Labbe J."/>
            <person name="Martin F."/>
        </authorList>
    </citation>
    <scope>NUCLEOTIDE SEQUENCE</scope>
    <source>
        <strain evidence="1">HHB10654</strain>
    </source>
</reference>